<keyword evidence="1" id="KW-1185">Reference proteome</keyword>
<evidence type="ECO:0000313" key="2">
    <source>
        <dbReference type="WBParaSite" id="nRc.2.0.1.t20273-RA"/>
    </source>
</evidence>
<evidence type="ECO:0000313" key="1">
    <source>
        <dbReference type="Proteomes" id="UP000887565"/>
    </source>
</evidence>
<dbReference type="WBParaSite" id="nRc.2.0.1.t20273-RA">
    <property type="protein sequence ID" value="nRc.2.0.1.t20273-RA"/>
    <property type="gene ID" value="nRc.2.0.1.g20273"/>
</dbReference>
<organism evidence="1 2">
    <name type="scientific">Romanomermis culicivorax</name>
    <name type="common">Nematode worm</name>
    <dbReference type="NCBI Taxonomy" id="13658"/>
    <lineage>
        <taxon>Eukaryota</taxon>
        <taxon>Metazoa</taxon>
        <taxon>Ecdysozoa</taxon>
        <taxon>Nematoda</taxon>
        <taxon>Enoplea</taxon>
        <taxon>Dorylaimia</taxon>
        <taxon>Mermithida</taxon>
        <taxon>Mermithoidea</taxon>
        <taxon>Mermithidae</taxon>
        <taxon>Romanomermis</taxon>
    </lineage>
</organism>
<sequence length="140" mass="15437">MATLFGRASASVILIDLNKYFAKISLGLKSVSYYILKCKPKNYFTQLSKLLVGQGANGETAAVFCLENLVRSYTFVRRAPTAPWSAGVQKPRPVRPLANNAANIAPWAYKPVVKSLTATPALHVAFYKKQTLEFMSYDTA</sequence>
<dbReference type="AlphaFoldDB" id="A0A915J332"/>
<reference evidence="2" key="1">
    <citation type="submission" date="2022-11" db="UniProtKB">
        <authorList>
            <consortium name="WormBaseParasite"/>
        </authorList>
    </citation>
    <scope>IDENTIFICATION</scope>
</reference>
<protein>
    <submittedName>
        <fullName evidence="2">Uncharacterized protein</fullName>
    </submittedName>
</protein>
<dbReference type="Proteomes" id="UP000887565">
    <property type="component" value="Unplaced"/>
</dbReference>
<proteinExistence type="predicted"/>
<name>A0A915J332_ROMCU</name>
<accession>A0A915J332</accession>